<keyword evidence="8" id="KW-1185">Reference proteome</keyword>
<dbReference type="Gene3D" id="3.40.350.10">
    <property type="entry name" value="Creatinase/prolidase N-terminal domain"/>
    <property type="match status" value="2"/>
</dbReference>
<keyword evidence="3" id="KW-0378">Hydrolase</keyword>
<dbReference type="Pfam" id="PF01321">
    <property type="entry name" value="Creatinase_N"/>
    <property type="match status" value="1"/>
</dbReference>
<dbReference type="Pfam" id="PF00557">
    <property type="entry name" value="Peptidase_M24"/>
    <property type="match status" value="1"/>
</dbReference>
<dbReference type="CDD" id="cd01085">
    <property type="entry name" value="APP"/>
    <property type="match status" value="1"/>
</dbReference>
<evidence type="ECO:0000259" key="5">
    <source>
        <dbReference type="Pfam" id="PF01321"/>
    </source>
</evidence>
<feature type="domain" description="Creatinase N-terminal" evidence="5">
    <location>
        <begin position="14"/>
        <end position="134"/>
    </location>
</feature>
<gene>
    <name evidence="7" type="ORF">EDC28_101198</name>
</gene>
<dbReference type="AlphaFoldDB" id="A0A3N1PGC1"/>
<dbReference type="STRING" id="584787.GCA_001247655_01792"/>
<sequence length="578" mass="62732">MSVIEHIQSKLGDLDAWLIPHEDAFLGEYLPAANERLAFVTGFTGSAGIALVTKERLHIWVDGRYTVQVQSQVPAGTQVHHLHETPIGDFFAELPQGSRVGFDSFCVSARQLRLWREGAPGVAFVHGHNLVDACWPERPALPSAKGFALSDKLTGKSCQQKRQELAKTIAKKADVALIAQPDSLAWLTNLRGADIPCMPVMLMRGLLSASGHLKLFVDIARLPADAELGSDVEVFAPEMLGAELAALKGQKVLVDEGLTSAFLVEELNMAGATVVLGTDPALIPKAAKNAVEIDAMRETHLRDGAAVSQFLCWLDGIVAKGERPDEAALAEQLESYRKAQADYLEPSFDTISAAGANAALPHYNFRNGTPAKLPKDGLYLVDSGGQYRLGTTDVTRTVAIGEVSAEQKHLYTLVLKGHIGLGRARFVKGTCGHQLDYLARAPLWAEGYDYDHGTGHGVGQCLSVHEGPQRIGKAANNYPILPGMVFSNEPGFYRVGAFGIRIENLVTVEKAEAPGDREVMCFENLTYIPIDKRLVDKSLLSDTELGWFNDYHAKVLAKIGPRLEGESRQWLEAACAPL</sequence>
<dbReference type="EMBL" id="RJUL01000001">
    <property type="protein sequence ID" value="ROQ30512.1"/>
    <property type="molecule type" value="Genomic_DNA"/>
</dbReference>
<keyword evidence="2" id="KW-0479">Metal-binding</keyword>
<name>A0A3N1PGC1_9GAMM</name>
<dbReference type="RefSeq" id="WP_123420370.1">
    <property type="nucleotide sequence ID" value="NZ_RJUL01000001.1"/>
</dbReference>
<dbReference type="InterPro" id="IPR000587">
    <property type="entry name" value="Creatinase_N"/>
</dbReference>
<dbReference type="SUPFAM" id="SSF53092">
    <property type="entry name" value="Creatinase/prolidase N-terminal domain"/>
    <property type="match status" value="1"/>
</dbReference>
<dbReference type="InterPro" id="IPR033740">
    <property type="entry name" value="Pept_M24B"/>
</dbReference>
<evidence type="ECO:0000259" key="4">
    <source>
        <dbReference type="Pfam" id="PF00557"/>
    </source>
</evidence>
<dbReference type="GO" id="GO:0070006">
    <property type="term" value="F:metalloaminopeptidase activity"/>
    <property type="evidence" value="ECO:0007669"/>
    <property type="project" value="InterPro"/>
</dbReference>
<reference evidence="7 8" key="1">
    <citation type="submission" date="2018-11" db="EMBL/GenBank/DDBJ databases">
        <title>Genomic Encyclopedia of Type Strains, Phase IV (KMG-IV): sequencing the most valuable type-strain genomes for metagenomic binning, comparative biology and taxonomic classification.</title>
        <authorList>
            <person name="Goeker M."/>
        </authorList>
    </citation>
    <scope>NUCLEOTIDE SEQUENCE [LARGE SCALE GENOMIC DNA]</scope>
    <source>
        <strain evidence="7 8">DSM 21945</strain>
    </source>
</reference>
<dbReference type="InterPro" id="IPR036005">
    <property type="entry name" value="Creatinase/aminopeptidase-like"/>
</dbReference>
<organism evidence="7 8">
    <name type="scientific">Gallaecimonas pentaromativorans</name>
    <dbReference type="NCBI Taxonomy" id="584787"/>
    <lineage>
        <taxon>Bacteria</taxon>
        <taxon>Pseudomonadati</taxon>
        <taxon>Pseudomonadota</taxon>
        <taxon>Gammaproteobacteria</taxon>
        <taxon>Enterobacterales</taxon>
        <taxon>Gallaecimonadaceae</taxon>
        <taxon>Gallaecimonas</taxon>
    </lineage>
</organism>
<keyword evidence="7" id="KW-0031">Aminopeptidase</keyword>
<protein>
    <submittedName>
        <fullName evidence="7">Xaa-Pro aminopeptidase</fullName>
    </submittedName>
</protein>
<dbReference type="PANTHER" id="PTHR43763">
    <property type="entry name" value="XAA-PRO AMINOPEPTIDASE 1"/>
    <property type="match status" value="1"/>
</dbReference>
<dbReference type="InterPro" id="IPR000994">
    <property type="entry name" value="Pept_M24"/>
</dbReference>
<dbReference type="FunFam" id="3.90.230.10:FF:000009">
    <property type="entry name" value="xaa-Pro aminopeptidase 2"/>
    <property type="match status" value="1"/>
</dbReference>
<keyword evidence="7" id="KW-0645">Protease</keyword>
<evidence type="ECO:0000259" key="6">
    <source>
        <dbReference type="Pfam" id="PF16188"/>
    </source>
</evidence>
<dbReference type="InterPro" id="IPR032416">
    <property type="entry name" value="Peptidase_M24_C"/>
</dbReference>
<evidence type="ECO:0000256" key="3">
    <source>
        <dbReference type="ARBA" id="ARBA00022801"/>
    </source>
</evidence>
<comment type="similarity">
    <text evidence="1">Belongs to the peptidase M24B family.</text>
</comment>
<proteinExistence type="inferred from homology"/>
<dbReference type="PANTHER" id="PTHR43763:SF6">
    <property type="entry name" value="XAA-PRO AMINOPEPTIDASE 1"/>
    <property type="match status" value="1"/>
</dbReference>
<dbReference type="SUPFAM" id="SSF55920">
    <property type="entry name" value="Creatinase/aminopeptidase"/>
    <property type="match status" value="1"/>
</dbReference>
<dbReference type="InterPro" id="IPR029149">
    <property type="entry name" value="Creatin/AminoP/Spt16_N"/>
</dbReference>
<evidence type="ECO:0000313" key="8">
    <source>
        <dbReference type="Proteomes" id="UP000268033"/>
    </source>
</evidence>
<dbReference type="Pfam" id="PF16188">
    <property type="entry name" value="Peptidase_M24_C"/>
    <property type="match status" value="1"/>
</dbReference>
<evidence type="ECO:0000313" key="7">
    <source>
        <dbReference type="EMBL" id="ROQ30512.1"/>
    </source>
</evidence>
<evidence type="ECO:0000256" key="2">
    <source>
        <dbReference type="ARBA" id="ARBA00022723"/>
    </source>
</evidence>
<dbReference type="GO" id="GO:0046872">
    <property type="term" value="F:metal ion binding"/>
    <property type="evidence" value="ECO:0007669"/>
    <property type="project" value="UniProtKB-KW"/>
</dbReference>
<evidence type="ECO:0000256" key="1">
    <source>
        <dbReference type="ARBA" id="ARBA00008766"/>
    </source>
</evidence>
<accession>A0A3N1PGC1</accession>
<dbReference type="Pfam" id="PF16189">
    <property type="entry name" value="Creatinase_N_2"/>
    <property type="match status" value="1"/>
</dbReference>
<feature type="domain" description="Peptidase M24" evidence="4">
    <location>
        <begin position="295"/>
        <end position="509"/>
    </location>
</feature>
<dbReference type="Proteomes" id="UP000268033">
    <property type="component" value="Unassembled WGS sequence"/>
</dbReference>
<dbReference type="InterPro" id="IPR050422">
    <property type="entry name" value="X-Pro_aminopeptidase_P"/>
</dbReference>
<comment type="caution">
    <text evidence="7">The sequence shown here is derived from an EMBL/GenBank/DDBJ whole genome shotgun (WGS) entry which is preliminary data.</text>
</comment>
<dbReference type="Gene3D" id="3.90.230.10">
    <property type="entry name" value="Creatinase/methionine aminopeptidase superfamily"/>
    <property type="match status" value="1"/>
</dbReference>
<dbReference type="GO" id="GO:0005737">
    <property type="term" value="C:cytoplasm"/>
    <property type="evidence" value="ECO:0007669"/>
    <property type="project" value="UniProtKB-ARBA"/>
</dbReference>
<feature type="domain" description="Peptidase M24 C-terminal" evidence="6">
    <location>
        <begin position="519"/>
        <end position="578"/>
    </location>
</feature>